<dbReference type="RefSeq" id="WP_169153715.1">
    <property type="nucleotide sequence ID" value="NZ_CAWPJE010000324.1"/>
</dbReference>
<dbReference type="PANTHER" id="PTHR35446:SF2">
    <property type="entry name" value="CARBOXYMUCONOLACTONE DECARBOXYLASE-LIKE DOMAIN-CONTAINING PROTEIN"/>
    <property type="match status" value="1"/>
</dbReference>
<gene>
    <name evidence="2" type="ORF">DP116_02755</name>
</gene>
<name>A0ABX1P273_9CYAN</name>
<dbReference type="Proteomes" id="UP000718564">
    <property type="component" value="Unassembled WGS sequence"/>
</dbReference>
<evidence type="ECO:0000259" key="1">
    <source>
        <dbReference type="Pfam" id="PF02627"/>
    </source>
</evidence>
<proteinExistence type="predicted"/>
<dbReference type="SUPFAM" id="SSF69118">
    <property type="entry name" value="AhpD-like"/>
    <property type="match status" value="1"/>
</dbReference>
<accession>A0ABX1P273</accession>
<dbReference type="Pfam" id="PF02627">
    <property type="entry name" value="CMD"/>
    <property type="match status" value="1"/>
</dbReference>
<dbReference type="PANTHER" id="PTHR35446">
    <property type="entry name" value="SI:CH211-175M2.5"/>
    <property type="match status" value="1"/>
</dbReference>
<dbReference type="InterPro" id="IPR003779">
    <property type="entry name" value="CMD-like"/>
</dbReference>
<evidence type="ECO:0000313" key="2">
    <source>
        <dbReference type="EMBL" id="NMG18426.1"/>
    </source>
</evidence>
<dbReference type="EMBL" id="QMEB01000011">
    <property type="protein sequence ID" value="NMG18426.1"/>
    <property type="molecule type" value="Genomic_DNA"/>
</dbReference>
<feature type="domain" description="Carboxymuconolactone decarboxylase-like" evidence="1">
    <location>
        <begin position="50"/>
        <end position="105"/>
    </location>
</feature>
<protein>
    <submittedName>
        <fullName evidence="2">Carboxymuconolactone decarboxylase</fullName>
    </submittedName>
</protein>
<sequence>MAKFPIIEYEQLSDSNVKAIYEEIQVELGFGIVPNLFKSMAINPRILEANWKKFRSTILKGDVPRTLKEMLGIAISQANSSPYALNVHLHGLSSLGMSEEVLRTLVSDFAACPLPEREKAVIGFGLKAATEPHALTSKDYQHLYDLGLDDSEIFEIVATADLFTSVNKYTDSISLEIDTL</sequence>
<reference evidence="2 3" key="1">
    <citation type="submission" date="2018-06" db="EMBL/GenBank/DDBJ databases">
        <title>Comparative genomics of Brasilonema spp. strains.</title>
        <authorList>
            <person name="Alvarenga D.O."/>
            <person name="Fiore M.F."/>
            <person name="Varani A.M."/>
        </authorList>
    </citation>
    <scope>NUCLEOTIDE SEQUENCE [LARGE SCALE GENOMIC DNA]</scope>
    <source>
        <strain evidence="2 3">SPC951</strain>
    </source>
</reference>
<dbReference type="Gene3D" id="1.20.1290.10">
    <property type="entry name" value="AhpD-like"/>
    <property type="match status" value="1"/>
</dbReference>
<keyword evidence="3" id="KW-1185">Reference proteome</keyword>
<organism evidence="2 3">
    <name type="scientific">Brasilonema bromeliae SPC951</name>
    <dbReference type="NCBI Taxonomy" id="385972"/>
    <lineage>
        <taxon>Bacteria</taxon>
        <taxon>Bacillati</taxon>
        <taxon>Cyanobacteriota</taxon>
        <taxon>Cyanophyceae</taxon>
        <taxon>Nostocales</taxon>
        <taxon>Scytonemataceae</taxon>
        <taxon>Brasilonema</taxon>
        <taxon>Bromeliae group (in: Brasilonema)</taxon>
    </lineage>
</organism>
<evidence type="ECO:0000313" key="3">
    <source>
        <dbReference type="Proteomes" id="UP000718564"/>
    </source>
</evidence>
<comment type="caution">
    <text evidence="2">The sequence shown here is derived from an EMBL/GenBank/DDBJ whole genome shotgun (WGS) entry which is preliminary data.</text>
</comment>
<dbReference type="InterPro" id="IPR029032">
    <property type="entry name" value="AhpD-like"/>
</dbReference>